<dbReference type="Proteomes" id="UP000010408">
    <property type="component" value="Unassembled WGS sequence"/>
</dbReference>
<dbReference type="PATRIC" id="fig|1127696.3.peg.1430"/>
<reference evidence="4 5" key="1">
    <citation type="submission" date="2012-05" db="EMBL/GenBank/DDBJ databases">
        <authorList>
            <person name="Weinstock G."/>
            <person name="Sodergren E."/>
            <person name="Lobos E.A."/>
            <person name="Fulton L."/>
            <person name="Fulton R."/>
            <person name="Courtney L."/>
            <person name="Fronick C."/>
            <person name="O'Laughlin M."/>
            <person name="Godfrey J."/>
            <person name="Wilson R.M."/>
            <person name="Miner T."/>
            <person name="Farmer C."/>
            <person name="Delehaunty K."/>
            <person name="Cordes M."/>
            <person name="Minx P."/>
            <person name="Tomlinson C."/>
            <person name="Chen J."/>
            <person name="Wollam A."/>
            <person name="Pepin K.H."/>
            <person name="Bhonagiri V."/>
            <person name="Zhang X."/>
            <person name="Suruliraj S."/>
            <person name="Warren W."/>
            <person name="Mitreva M."/>
            <person name="Mardis E.R."/>
            <person name="Wilson R.K."/>
        </authorList>
    </citation>
    <scope>NUCLEOTIDE SEQUENCE [LARGE SCALE GENOMIC DNA]</scope>
    <source>
        <strain evidence="4 5">F0037</strain>
    </source>
</reference>
<dbReference type="eggNOG" id="COG4232">
    <property type="taxonomic scope" value="Bacteria"/>
</dbReference>
<dbReference type="InterPro" id="IPR017937">
    <property type="entry name" value="Thioredoxin_CS"/>
</dbReference>
<protein>
    <submittedName>
        <fullName evidence="4">Thioredoxin</fullName>
    </submittedName>
</protein>
<dbReference type="STRING" id="1127696.HMPREF9134_01585"/>
<dbReference type="Gene3D" id="3.40.30.10">
    <property type="entry name" value="Glutaredoxin"/>
    <property type="match status" value="1"/>
</dbReference>
<dbReference type="PROSITE" id="PS51352">
    <property type="entry name" value="THIOREDOXIN_2"/>
    <property type="match status" value="1"/>
</dbReference>
<accession>L1N9S0</accession>
<dbReference type="Gene3D" id="1.25.40.10">
    <property type="entry name" value="Tetratricopeptide repeat domain"/>
    <property type="match status" value="1"/>
</dbReference>
<organism evidence="4 5">
    <name type="scientific">Porphyromonas catoniae F0037</name>
    <dbReference type="NCBI Taxonomy" id="1127696"/>
    <lineage>
        <taxon>Bacteria</taxon>
        <taxon>Pseudomonadati</taxon>
        <taxon>Bacteroidota</taxon>
        <taxon>Bacteroidia</taxon>
        <taxon>Bacteroidales</taxon>
        <taxon>Porphyromonadaceae</taxon>
        <taxon>Porphyromonas</taxon>
    </lineage>
</organism>
<gene>
    <name evidence="4" type="ORF">HMPREF9134_01585</name>
</gene>
<evidence type="ECO:0000256" key="2">
    <source>
        <dbReference type="SAM" id="SignalP"/>
    </source>
</evidence>
<evidence type="ECO:0000259" key="3">
    <source>
        <dbReference type="PROSITE" id="PS51352"/>
    </source>
</evidence>
<dbReference type="InterPro" id="IPR011990">
    <property type="entry name" value="TPR-like_helical_dom_sf"/>
</dbReference>
<dbReference type="GO" id="GO:0045454">
    <property type="term" value="P:cell redox homeostasis"/>
    <property type="evidence" value="ECO:0007669"/>
    <property type="project" value="TreeGrafter"/>
</dbReference>
<dbReference type="PANTHER" id="PTHR32234">
    <property type="entry name" value="THIOL:DISULFIDE INTERCHANGE PROTEIN DSBD"/>
    <property type="match status" value="1"/>
</dbReference>
<sequence length="441" mass="50292">MTAMTQLKQYLLALILLLVALPARAQEGEGIRFFKGTFEEALKEAKKQGKPLFVDFYATWCGPCKKMEKTIFTQPQVGKLFNEKFVSLQMDAEKPENVETAKKYKVDAFPTLGFIDTEGKAIAINVGFMNADELIEMARTAVGELISFEDLYQQHRKSPNDLTIQQELLTQAPRFLTTQDGMDAEKWVVRVRKLYRSYIAEKMKDNSLINRKDYMIISSLGGDDADETAKIVEYINANLDAWIAAVGEPAAYYVIEKNDDRMEELVKKGDARYKDYLEKIRTDYKKAYDVIKFKQVTPYQKSVDYFGALYAIYKDKDVPRYMDMMGKYLSGLGEDALPGDYGKAAQSLYYAAGGKLKEADHKQAIAWLEKAIPAEPVLMNKINYLVMVGDSYKELKNYAEAKKYYNQAYAESLQMASMEQAQQMIQASVVYKLSTLELLQQ</sequence>
<feature type="signal peptide" evidence="2">
    <location>
        <begin position="1"/>
        <end position="25"/>
    </location>
</feature>
<evidence type="ECO:0000256" key="1">
    <source>
        <dbReference type="ARBA" id="ARBA00023284"/>
    </source>
</evidence>
<proteinExistence type="predicted"/>
<feature type="chain" id="PRO_5003954313" evidence="2">
    <location>
        <begin position="26"/>
        <end position="441"/>
    </location>
</feature>
<comment type="caution">
    <text evidence="4">The sequence shown here is derived from an EMBL/GenBank/DDBJ whole genome shotgun (WGS) entry which is preliminary data.</text>
</comment>
<evidence type="ECO:0000313" key="4">
    <source>
        <dbReference type="EMBL" id="EKY00254.1"/>
    </source>
</evidence>
<feature type="domain" description="Thioredoxin" evidence="3">
    <location>
        <begin position="17"/>
        <end position="147"/>
    </location>
</feature>
<keyword evidence="1" id="KW-0676">Redox-active center</keyword>
<dbReference type="GO" id="GO:0015035">
    <property type="term" value="F:protein-disulfide reductase activity"/>
    <property type="evidence" value="ECO:0007669"/>
    <property type="project" value="TreeGrafter"/>
</dbReference>
<evidence type="ECO:0000313" key="5">
    <source>
        <dbReference type="Proteomes" id="UP000010408"/>
    </source>
</evidence>
<dbReference type="AlphaFoldDB" id="L1N9S0"/>
<dbReference type="InterPro" id="IPR036249">
    <property type="entry name" value="Thioredoxin-like_sf"/>
</dbReference>
<dbReference type="Pfam" id="PF13098">
    <property type="entry name" value="Thioredoxin_2"/>
    <property type="match status" value="1"/>
</dbReference>
<dbReference type="SUPFAM" id="SSF52833">
    <property type="entry name" value="Thioredoxin-like"/>
    <property type="match status" value="1"/>
</dbReference>
<dbReference type="PROSITE" id="PS00194">
    <property type="entry name" value="THIOREDOXIN_1"/>
    <property type="match status" value="1"/>
</dbReference>
<dbReference type="HOGENOM" id="CLU_032298_1_0_10"/>
<dbReference type="InterPro" id="IPR013766">
    <property type="entry name" value="Thioredoxin_domain"/>
</dbReference>
<dbReference type="SUPFAM" id="SSF48452">
    <property type="entry name" value="TPR-like"/>
    <property type="match status" value="1"/>
</dbReference>
<name>L1N9S0_9PORP</name>
<dbReference type="EMBL" id="AMEQ01000040">
    <property type="protein sequence ID" value="EKY00254.1"/>
    <property type="molecule type" value="Genomic_DNA"/>
</dbReference>
<keyword evidence="2" id="KW-0732">Signal</keyword>
<dbReference type="GO" id="GO:0006950">
    <property type="term" value="P:response to stress"/>
    <property type="evidence" value="ECO:0007669"/>
    <property type="project" value="UniProtKB-ARBA"/>
</dbReference>
<dbReference type="PANTHER" id="PTHR32234:SF0">
    <property type="entry name" value="THIOL:DISULFIDE INTERCHANGE PROTEIN DSBD"/>
    <property type="match status" value="1"/>
</dbReference>
<dbReference type="InterPro" id="IPR012336">
    <property type="entry name" value="Thioredoxin-like_fold"/>
</dbReference>